<proteinExistence type="predicted"/>
<dbReference type="Gene3D" id="1.10.260.40">
    <property type="entry name" value="lambda repressor-like DNA-binding domains"/>
    <property type="match status" value="1"/>
</dbReference>
<evidence type="ECO:0000313" key="3">
    <source>
        <dbReference type="Proteomes" id="UP000198318"/>
    </source>
</evidence>
<dbReference type="Proteomes" id="UP000198318">
    <property type="component" value="Unassembled WGS sequence"/>
</dbReference>
<dbReference type="PROSITE" id="PS50943">
    <property type="entry name" value="HTH_CROC1"/>
    <property type="match status" value="1"/>
</dbReference>
<dbReference type="OrthoDB" id="513181at2"/>
<dbReference type="GO" id="GO:0003677">
    <property type="term" value="F:DNA binding"/>
    <property type="evidence" value="ECO:0007669"/>
    <property type="project" value="InterPro"/>
</dbReference>
<name>A0A239J3Z1_9ACTN</name>
<organism evidence="2 3">
    <name type="scientific">Actinomadura meyerae</name>
    <dbReference type="NCBI Taxonomy" id="240840"/>
    <lineage>
        <taxon>Bacteria</taxon>
        <taxon>Bacillati</taxon>
        <taxon>Actinomycetota</taxon>
        <taxon>Actinomycetes</taxon>
        <taxon>Streptosporangiales</taxon>
        <taxon>Thermomonosporaceae</taxon>
        <taxon>Actinomadura</taxon>
    </lineage>
</organism>
<dbReference type="RefSeq" id="WP_089327012.1">
    <property type="nucleotide sequence ID" value="NZ_FZOR01000014.1"/>
</dbReference>
<evidence type="ECO:0000259" key="1">
    <source>
        <dbReference type="PROSITE" id="PS50943"/>
    </source>
</evidence>
<gene>
    <name evidence="2" type="ORF">SAMN05443665_10144</name>
</gene>
<protein>
    <submittedName>
        <fullName evidence="2">Helix-turn-helix</fullName>
    </submittedName>
</protein>
<dbReference type="SMART" id="SM00530">
    <property type="entry name" value="HTH_XRE"/>
    <property type="match status" value="1"/>
</dbReference>
<accession>A0A239J3Z1</accession>
<dbReference type="Pfam" id="PF01381">
    <property type="entry name" value="HTH_3"/>
    <property type="match status" value="1"/>
</dbReference>
<reference evidence="2 3" key="1">
    <citation type="submission" date="2017-06" db="EMBL/GenBank/DDBJ databases">
        <authorList>
            <person name="Kim H.J."/>
            <person name="Triplett B.A."/>
        </authorList>
    </citation>
    <scope>NUCLEOTIDE SEQUENCE [LARGE SCALE GENOMIC DNA]</scope>
    <source>
        <strain evidence="2 3">DSM 44715</strain>
    </source>
</reference>
<dbReference type="EMBL" id="FZOR01000014">
    <property type="protein sequence ID" value="SNT00519.1"/>
    <property type="molecule type" value="Genomic_DNA"/>
</dbReference>
<dbReference type="CDD" id="cd00093">
    <property type="entry name" value="HTH_XRE"/>
    <property type="match status" value="1"/>
</dbReference>
<dbReference type="InterPro" id="IPR001387">
    <property type="entry name" value="Cro/C1-type_HTH"/>
</dbReference>
<feature type="domain" description="HTH cro/C1-type" evidence="1">
    <location>
        <begin position="10"/>
        <end position="64"/>
    </location>
</feature>
<keyword evidence="3" id="KW-1185">Reference proteome</keyword>
<sequence length="112" mass="11739">MATTNVGALIERARVAAGLSQRGLADATGISQPTLSRIISGDRVAKMPEIVLIAQATGHTIPQLSGTGTVAERVQYAARATNGSGMEEMREALLSFLELNDYLDDQAVPATV</sequence>
<evidence type="ECO:0000313" key="2">
    <source>
        <dbReference type="EMBL" id="SNT00519.1"/>
    </source>
</evidence>
<dbReference type="AlphaFoldDB" id="A0A239J3Z1"/>
<dbReference type="SUPFAM" id="SSF47413">
    <property type="entry name" value="lambda repressor-like DNA-binding domains"/>
    <property type="match status" value="1"/>
</dbReference>
<dbReference type="InterPro" id="IPR010982">
    <property type="entry name" value="Lambda_DNA-bd_dom_sf"/>
</dbReference>